<dbReference type="AlphaFoldDB" id="A0A2N9LTR0"/>
<proteinExistence type="inferred from homology"/>
<evidence type="ECO:0000256" key="8">
    <source>
        <dbReference type="RuleBase" id="RU365092"/>
    </source>
</evidence>
<dbReference type="PANTHER" id="PTHR30003:SF0">
    <property type="entry name" value="GLYCOLATE PERMEASE GLCA-RELATED"/>
    <property type="match status" value="1"/>
</dbReference>
<dbReference type="PANTHER" id="PTHR30003">
    <property type="entry name" value="L-LACTATE PERMEASE"/>
    <property type="match status" value="1"/>
</dbReference>
<evidence type="ECO:0000256" key="6">
    <source>
        <dbReference type="ARBA" id="ARBA00022989"/>
    </source>
</evidence>
<accession>A0A2N9LTR0</accession>
<feature type="transmembrane region" description="Helical" evidence="8">
    <location>
        <begin position="90"/>
        <end position="110"/>
    </location>
</feature>
<keyword evidence="6 8" id="KW-1133">Transmembrane helix</keyword>
<dbReference type="EMBL" id="OKRB01000114">
    <property type="protein sequence ID" value="SPE26599.1"/>
    <property type="molecule type" value="Genomic_DNA"/>
</dbReference>
<evidence type="ECO:0000256" key="4">
    <source>
        <dbReference type="ARBA" id="ARBA00022475"/>
    </source>
</evidence>
<evidence type="ECO:0000313" key="9">
    <source>
        <dbReference type="EMBL" id="SPE26599.1"/>
    </source>
</evidence>
<evidence type="ECO:0000256" key="2">
    <source>
        <dbReference type="ARBA" id="ARBA00010100"/>
    </source>
</evidence>
<feature type="transmembrane region" description="Helical" evidence="8">
    <location>
        <begin position="296"/>
        <end position="317"/>
    </location>
</feature>
<keyword evidence="4 8" id="KW-1003">Cell membrane</keyword>
<comment type="function">
    <text evidence="8">Uptake of L-lactate across the membrane. Can also transport D-lactate and glycolate.</text>
</comment>
<feature type="transmembrane region" description="Helical" evidence="8">
    <location>
        <begin position="417"/>
        <end position="439"/>
    </location>
</feature>
<feature type="transmembrane region" description="Helical" evidence="8">
    <location>
        <begin position="271"/>
        <end position="290"/>
    </location>
</feature>
<dbReference type="OrthoDB" id="9761056at2"/>
<sequence length="595" mass="62717">MPSNRPAPSQSAPETSSHSSHAFTLAVESAVFLALIIGAIYLFRTNPATGRWVQGYNPTGHWQLSTLIAALPVVVLLGAMAILRLKAHVAAIAGLATALLAAIVAFHMPMRLAFSAAAYGAGYGVFPVCWIILPVIFLYDLTCKTGRFVTLQQSLTGVSADSRLQLLLIAFALGAFFEGTSGFGTPVAVCSAILISLGFRPLQAAGLSLLANTAPVAFGAMGIPIVALHGVTGIDLLPLTRTTATILVPFDILVPFWLIWAFAGFRAMIEVWPPILAAGATFAVTQYLMAAYSGPWLVAIVAASATIVVLVVFLRFWHPRRTLNVDRQDVAGQARQSHGHSASTIFKAWLPWLVLSVVVFAWGLPRISTWLDASTTVKITVAGLHNIVQRVPPVVVAPTKESAIFNLNWLSATGTGILFASLIAGLLMGLGPVSLAAAFARTVFNIRYTIVTIAAMMAIGYITRYCGLDATLGLAFARTGVLYPFFGTLIGWIGTASSGSDTASNVLFGSLQQMTARQIGVAPVLMASANAAGGVMGKMIAAPSVVVATTATQTYGQEGTILRFVFFHSLALAALAGICVSLMAYLPLFARLVSH</sequence>
<feature type="transmembrane region" description="Helical" evidence="8">
    <location>
        <begin position="561"/>
        <end position="586"/>
    </location>
</feature>
<keyword evidence="7 8" id="KW-0472">Membrane</keyword>
<evidence type="ECO:0000256" key="3">
    <source>
        <dbReference type="ARBA" id="ARBA00022448"/>
    </source>
</evidence>
<comment type="similarity">
    <text evidence="2 8">Belongs to the lactate permease family.</text>
</comment>
<feature type="transmembrane region" description="Helical" evidence="8">
    <location>
        <begin position="345"/>
        <end position="364"/>
    </location>
</feature>
<feature type="transmembrane region" description="Helical" evidence="8">
    <location>
        <begin position="62"/>
        <end position="83"/>
    </location>
</feature>
<keyword evidence="3 8" id="KW-0813">Transport</keyword>
<comment type="subcellular location">
    <subcellularLocation>
        <location evidence="1 8">Cell membrane</location>
        <topology evidence="1 8">Multi-pass membrane protein</topology>
    </subcellularLocation>
</comment>
<dbReference type="NCBIfam" id="TIGR00795">
    <property type="entry name" value="lctP"/>
    <property type="match status" value="1"/>
</dbReference>
<dbReference type="Pfam" id="PF02652">
    <property type="entry name" value="Lactate_perm"/>
    <property type="match status" value="1"/>
</dbReference>
<feature type="transmembrane region" description="Helical" evidence="8">
    <location>
        <begin position="483"/>
        <end position="508"/>
    </location>
</feature>
<name>A0A2N9LTR0_9BACT</name>
<dbReference type="Proteomes" id="UP000239735">
    <property type="component" value="Unassembled WGS sequence"/>
</dbReference>
<feature type="transmembrane region" description="Helical" evidence="8">
    <location>
        <begin position="116"/>
        <end position="139"/>
    </location>
</feature>
<gene>
    <name evidence="9" type="primary">glcA</name>
    <name evidence="9" type="ORF">SBA5_550022</name>
</gene>
<feature type="transmembrane region" description="Helical" evidence="8">
    <location>
        <begin position="183"/>
        <end position="202"/>
    </location>
</feature>
<evidence type="ECO:0000256" key="7">
    <source>
        <dbReference type="ARBA" id="ARBA00023136"/>
    </source>
</evidence>
<dbReference type="InterPro" id="IPR003804">
    <property type="entry name" value="Lactate_perm"/>
</dbReference>
<protein>
    <recommendedName>
        <fullName evidence="8">L-lactate permease</fullName>
    </recommendedName>
</protein>
<dbReference type="GO" id="GO:0015295">
    <property type="term" value="F:solute:proton symporter activity"/>
    <property type="evidence" value="ECO:0007669"/>
    <property type="project" value="TreeGrafter"/>
</dbReference>
<reference evidence="10" key="1">
    <citation type="submission" date="2018-02" db="EMBL/GenBank/DDBJ databases">
        <authorList>
            <person name="Hausmann B."/>
        </authorList>
    </citation>
    <scope>NUCLEOTIDE SEQUENCE [LARGE SCALE GENOMIC DNA]</scope>
    <source>
        <strain evidence="10">Peat soil MAG SbA5</strain>
    </source>
</reference>
<feature type="transmembrane region" description="Helical" evidence="8">
    <location>
        <begin position="243"/>
        <end position="264"/>
    </location>
</feature>
<dbReference type="GO" id="GO:0015129">
    <property type="term" value="F:lactate transmembrane transporter activity"/>
    <property type="evidence" value="ECO:0007669"/>
    <property type="project" value="UniProtKB-UniRule"/>
</dbReference>
<evidence type="ECO:0000256" key="1">
    <source>
        <dbReference type="ARBA" id="ARBA00004651"/>
    </source>
</evidence>
<evidence type="ECO:0000256" key="5">
    <source>
        <dbReference type="ARBA" id="ARBA00022692"/>
    </source>
</evidence>
<keyword evidence="5 8" id="KW-0812">Transmembrane</keyword>
<feature type="transmembrane region" description="Helical" evidence="8">
    <location>
        <begin position="209"/>
        <end position="231"/>
    </location>
</feature>
<feature type="transmembrane region" description="Helical" evidence="8">
    <location>
        <begin position="446"/>
        <end position="463"/>
    </location>
</feature>
<organism evidence="9 10">
    <name type="scientific">Candidatus Sulfuritelmatomonas gaucii</name>
    <dbReference type="NCBI Taxonomy" id="2043161"/>
    <lineage>
        <taxon>Bacteria</taxon>
        <taxon>Pseudomonadati</taxon>
        <taxon>Acidobacteriota</taxon>
        <taxon>Terriglobia</taxon>
        <taxon>Terriglobales</taxon>
        <taxon>Acidobacteriaceae</taxon>
        <taxon>Candidatus Sulfuritelmatomonas</taxon>
    </lineage>
</organism>
<evidence type="ECO:0000313" key="10">
    <source>
        <dbReference type="Proteomes" id="UP000239735"/>
    </source>
</evidence>
<dbReference type="GO" id="GO:0005886">
    <property type="term" value="C:plasma membrane"/>
    <property type="evidence" value="ECO:0007669"/>
    <property type="project" value="UniProtKB-SubCell"/>
</dbReference>
<feature type="transmembrane region" description="Helical" evidence="8">
    <location>
        <begin position="21"/>
        <end position="42"/>
    </location>
</feature>